<proteinExistence type="predicted"/>
<gene>
    <name evidence="2" type="ORF">CYMTET_28133</name>
</gene>
<dbReference type="SUPFAM" id="SSF81383">
    <property type="entry name" value="F-box domain"/>
    <property type="match status" value="1"/>
</dbReference>
<protein>
    <recommendedName>
        <fullName evidence="1">F-box domain-containing protein</fullName>
    </recommendedName>
</protein>
<dbReference type="EMBL" id="LGRX02015782">
    <property type="protein sequence ID" value="KAK3263040.1"/>
    <property type="molecule type" value="Genomic_DNA"/>
</dbReference>
<evidence type="ECO:0000313" key="3">
    <source>
        <dbReference type="Proteomes" id="UP001190700"/>
    </source>
</evidence>
<evidence type="ECO:0000313" key="2">
    <source>
        <dbReference type="EMBL" id="KAK3263040.1"/>
    </source>
</evidence>
<comment type="caution">
    <text evidence="2">The sequence shown here is derived from an EMBL/GenBank/DDBJ whole genome shotgun (WGS) entry which is preliminary data.</text>
</comment>
<reference evidence="2 3" key="1">
    <citation type="journal article" date="2015" name="Genome Biol. Evol.">
        <title>Comparative Genomics of a Bacterivorous Green Alga Reveals Evolutionary Causalities and Consequences of Phago-Mixotrophic Mode of Nutrition.</title>
        <authorList>
            <person name="Burns J.A."/>
            <person name="Paasch A."/>
            <person name="Narechania A."/>
            <person name="Kim E."/>
        </authorList>
    </citation>
    <scope>NUCLEOTIDE SEQUENCE [LARGE SCALE GENOMIC DNA]</scope>
    <source>
        <strain evidence="2 3">PLY_AMNH</strain>
    </source>
</reference>
<feature type="domain" description="F-box" evidence="1">
    <location>
        <begin position="65"/>
        <end position="111"/>
    </location>
</feature>
<organism evidence="2 3">
    <name type="scientific">Cymbomonas tetramitiformis</name>
    <dbReference type="NCBI Taxonomy" id="36881"/>
    <lineage>
        <taxon>Eukaryota</taxon>
        <taxon>Viridiplantae</taxon>
        <taxon>Chlorophyta</taxon>
        <taxon>Pyramimonadophyceae</taxon>
        <taxon>Pyramimonadales</taxon>
        <taxon>Pyramimonadaceae</taxon>
        <taxon>Cymbomonas</taxon>
    </lineage>
</organism>
<keyword evidence="3" id="KW-1185">Reference proteome</keyword>
<accession>A0AAE0FP12</accession>
<evidence type="ECO:0000259" key="1">
    <source>
        <dbReference type="PROSITE" id="PS50181"/>
    </source>
</evidence>
<dbReference type="AlphaFoldDB" id="A0AAE0FP12"/>
<dbReference type="PROSITE" id="PS50181">
    <property type="entry name" value="FBOX"/>
    <property type="match status" value="1"/>
</dbReference>
<sequence>MSSPSQEQLKRQLKVWASAFRESERREPRAADLRAAGLGDILTAYRSSKIKQQRPGSHRMKSPSCARLPWLPQEVVEQIFAYLNFRDLCEKAAVCKTWLAASSVDSLWKCFCTEHAIQGSTKVQFRESMAPIIAVRRAKRAEIRSIAKLNAEKHARTAIRKLGLVPAKQVVSKWISDLDYRNSLKEQSATLRVCRGTTRNELVAAFQN</sequence>
<dbReference type="Pfam" id="PF12937">
    <property type="entry name" value="F-box-like"/>
    <property type="match status" value="1"/>
</dbReference>
<dbReference type="Proteomes" id="UP001190700">
    <property type="component" value="Unassembled WGS sequence"/>
</dbReference>
<dbReference type="SMART" id="SM00256">
    <property type="entry name" value="FBOX"/>
    <property type="match status" value="1"/>
</dbReference>
<dbReference type="Gene3D" id="1.20.1280.50">
    <property type="match status" value="1"/>
</dbReference>
<dbReference type="InterPro" id="IPR001810">
    <property type="entry name" value="F-box_dom"/>
</dbReference>
<dbReference type="InterPro" id="IPR036047">
    <property type="entry name" value="F-box-like_dom_sf"/>
</dbReference>
<name>A0AAE0FP12_9CHLO</name>